<dbReference type="InterPro" id="IPR004875">
    <property type="entry name" value="DDE_SF_endonuclease_dom"/>
</dbReference>
<dbReference type="InterPro" id="IPR006600">
    <property type="entry name" value="HTH_CenpB_DNA-bd_dom"/>
</dbReference>
<keyword evidence="3" id="KW-0539">Nucleus</keyword>
<evidence type="ECO:0000313" key="6">
    <source>
        <dbReference type="Proteomes" id="UP000615446"/>
    </source>
</evidence>
<dbReference type="GO" id="GO:0003677">
    <property type="term" value="F:DNA binding"/>
    <property type="evidence" value="ECO:0007669"/>
    <property type="project" value="UniProtKB-KW"/>
</dbReference>
<sequence length="450" mass="52141">MPQLQRKRKITHDSLQPKKRVVLTHAQKRQLCLDSQKTPRLTQQELAAIYQIKQNTVSDILKNKDKWLLVNPDSEEANKQRERPPCFPQVEEALALWLTNALAAGVIINGDILREKAKIFARGFEIDNFTASNGWLEKFKQRHHLKEYVKWGEANSAPLETLEEERRKLREIIKDYDLNDVFNCDETGLYWDLEPSKTLAQGPLSGKKKSKKRVTLLLTCNTTGTEKLKPTFIHTYQNPRILRGKKKEELPVNYYWNSTAWMQPCDAGIINSFKAQYRKLLIRNRIEAYEISQELNKGATPLNIHDAINFSSDAWNSVSQRTISNCWRHTGILPQDDMDESDDETDDDDDQAIQDEMELQDLIDQLPFNDPMNVEEFLHIDDFLKGPMEIISKREALGHLDNLVVFFEYSSDVSVNPSELSILQKLRHQVLKSYINSSKQITLDNFVQTL</sequence>
<dbReference type="SMART" id="SM00674">
    <property type="entry name" value="CENPB"/>
    <property type="match status" value="1"/>
</dbReference>
<evidence type="ECO:0000313" key="5">
    <source>
        <dbReference type="EMBL" id="GET02550.1"/>
    </source>
</evidence>
<gene>
    <name evidence="5" type="ORF">RCL2_002892700</name>
</gene>
<evidence type="ECO:0000256" key="3">
    <source>
        <dbReference type="ARBA" id="ARBA00023242"/>
    </source>
</evidence>
<comment type="subcellular location">
    <subcellularLocation>
        <location evidence="1">Nucleus</location>
    </subcellularLocation>
</comment>
<dbReference type="OrthoDB" id="2433858at2759"/>
<organism evidence="5 6">
    <name type="scientific">Rhizophagus clarus</name>
    <dbReference type="NCBI Taxonomy" id="94130"/>
    <lineage>
        <taxon>Eukaryota</taxon>
        <taxon>Fungi</taxon>
        <taxon>Fungi incertae sedis</taxon>
        <taxon>Mucoromycota</taxon>
        <taxon>Glomeromycotina</taxon>
        <taxon>Glomeromycetes</taxon>
        <taxon>Glomerales</taxon>
        <taxon>Glomeraceae</taxon>
        <taxon>Rhizophagus</taxon>
    </lineage>
</organism>
<dbReference type="PROSITE" id="PS51253">
    <property type="entry name" value="HTH_CENPB"/>
    <property type="match status" value="1"/>
</dbReference>
<dbReference type="PANTHER" id="PTHR19303:SF73">
    <property type="entry name" value="PROTEIN PDC2"/>
    <property type="match status" value="1"/>
</dbReference>
<dbReference type="PANTHER" id="PTHR19303">
    <property type="entry name" value="TRANSPOSON"/>
    <property type="match status" value="1"/>
</dbReference>
<feature type="domain" description="HTH CENPB-type" evidence="4">
    <location>
        <begin position="78"/>
        <end position="149"/>
    </location>
</feature>
<accession>A0A8H3MB01</accession>
<reference evidence="5" key="1">
    <citation type="submission" date="2019-10" db="EMBL/GenBank/DDBJ databases">
        <title>Conservation and host-specific expression of non-tandemly repeated heterogenous ribosome RNA gene in arbuscular mycorrhizal fungi.</title>
        <authorList>
            <person name="Maeda T."/>
            <person name="Kobayashi Y."/>
            <person name="Nakagawa T."/>
            <person name="Ezawa T."/>
            <person name="Yamaguchi K."/>
            <person name="Bino T."/>
            <person name="Nishimoto Y."/>
            <person name="Shigenobu S."/>
            <person name="Kawaguchi M."/>
        </authorList>
    </citation>
    <scope>NUCLEOTIDE SEQUENCE</scope>
    <source>
        <strain evidence="5">HR1</strain>
    </source>
</reference>
<evidence type="ECO:0000259" key="4">
    <source>
        <dbReference type="PROSITE" id="PS51253"/>
    </source>
</evidence>
<dbReference type="Proteomes" id="UP000615446">
    <property type="component" value="Unassembled WGS sequence"/>
</dbReference>
<dbReference type="Gene3D" id="1.10.10.60">
    <property type="entry name" value="Homeodomain-like"/>
    <property type="match status" value="2"/>
</dbReference>
<comment type="caution">
    <text evidence="5">The sequence shown here is derived from an EMBL/GenBank/DDBJ whole genome shotgun (WGS) entry which is preliminary data.</text>
</comment>
<dbReference type="InterPro" id="IPR050863">
    <property type="entry name" value="CenT-Element_Derived"/>
</dbReference>
<dbReference type="AlphaFoldDB" id="A0A8H3MB01"/>
<dbReference type="GO" id="GO:0005634">
    <property type="term" value="C:nucleus"/>
    <property type="evidence" value="ECO:0007669"/>
    <property type="project" value="UniProtKB-SubCell"/>
</dbReference>
<dbReference type="InterPro" id="IPR007889">
    <property type="entry name" value="HTH_Psq"/>
</dbReference>
<dbReference type="EMBL" id="BLAL01000313">
    <property type="protein sequence ID" value="GET02550.1"/>
    <property type="molecule type" value="Genomic_DNA"/>
</dbReference>
<dbReference type="Pfam" id="PF03184">
    <property type="entry name" value="DDE_1"/>
    <property type="match status" value="1"/>
</dbReference>
<evidence type="ECO:0000256" key="2">
    <source>
        <dbReference type="ARBA" id="ARBA00023125"/>
    </source>
</evidence>
<dbReference type="Pfam" id="PF03221">
    <property type="entry name" value="HTH_Tnp_Tc5"/>
    <property type="match status" value="1"/>
</dbReference>
<dbReference type="SUPFAM" id="SSF46689">
    <property type="entry name" value="Homeodomain-like"/>
    <property type="match status" value="2"/>
</dbReference>
<dbReference type="InterPro" id="IPR009057">
    <property type="entry name" value="Homeodomain-like_sf"/>
</dbReference>
<keyword evidence="2" id="KW-0238">DNA-binding</keyword>
<protein>
    <submittedName>
        <fullName evidence="5">CENP-B homolog protein 2-like</fullName>
    </submittedName>
</protein>
<proteinExistence type="predicted"/>
<evidence type="ECO:0000256" key="1">
    <source>
        <dbReference type="ARBA" id="ARBA00004123"/>
    </source>
</evidence>
<name>A0A8H3MB01_9GLOM</name>
<dbReference type="Pfam" id="PF04218">
    <property type="entry name" value="CENP-B_N"/>
    <property type="match status" value="1"/>
</dbReference>